<organism evidence="6 7">
    <name type="scientific">Marisediminitalea aggregata</name>
    <dbReference type="NCBI Taxonomy" id="634436"/>
    <lineage>
        <taxon>Bacteria</taxon>
        <taxon>Pseudomonadati</taxon>
        <taxon>Pseudomonadota</taxon>
        <taxon>Gammaproteobacteria</taxon>
        <taxon>Alteromonadales</taxon>
        <taxon>Alteromonadaceae</taxon>
        <taxon>Marisediminitalea</taxon>
    </lineage>
</organism>
<feature type="transmembrane region" description="Helical" evidence="4">
    <location>
        <begin position="258"/>
        <end position="282"/>
    </location>
</feature>
<keyword evidence="4" id="KW-0472">Membrane</keyword>
<keyword evidence="4" id="KW-1133">Transmembrane helix</keyword>
<name>A0A1M5LF22_9ALTE</name>
<dbReference type="Gene3D" id="3.90.550.10">
    <property type="entry name" value="Spore Coat Polysaccharide Biosynthesis Protein SpsA, Chain A"/>
    <property type="match status" value="1"/>
</dbReference>
<dbReference type="SUPFAM" id="SSF53448">
    <property type="entry name" value="Nucleotide-diphospho-sugar transferases"/>
    <property type="match status" value="1"/>
</dbReference>
<dbReference type="InterPro" id="IPR029044">
    <property type="entry name" value="Nucleotide-diphossugar_trans"/>
</dbReference>
<dbReference type="RefSeq" id="WP_073323138.1">
    <property type="nucleotide sequence ID" value="NZ_FQWD01000004.1"/>
</dbReference>
<keyword evidence="4" id="KW-0812">Transmembrane</keyword>
<accession>A0A1M5LF22</accession>
<dbReference type="PANTHER" id="PTHR43685:SF5">
    <property type="entry name" value="GLYCOSYLTRANSFERASE EPSE-RELATED"/>
    <property type="match status" value="1"/>
</dbReference>
<dbReference type="STRING" id="634436.SAMN05216361_2617"/>
<gene>
    <name evidence="6" type="ORF">SAMN05216361_2617</name>
</gene>
<evidence type="ECO:0000313" key="6">
    <source>
        <dbReference type="EMBL" id="SHG62983.1"/>
    </source>
</evidence>
<sequence length="295" mass="34632">MTPNFSIKHSRYKVHRVESIVAMGVYGRDNPQWLEHSITSIRSQSYSDFLYVIVIDGPIPDRLLAVIMKHASLDERLVIVEGKENCGLATCMNFAIDWSLSLQPAYFFRMDADDISEPDRFATQIAYLEKHAHVSILGTGLTEINEHDKKVGSRVMPLTNRQITRLLPRRCAVNHPTVCIRYKVFNDGHRYDDSLRFVEDYLLWIELASHGYIFCNLKDKLLKFRRVGDFYKRRGFVKSFNEFRARFRALRKLKRMSLYNLFYATSVLILRLMPASIVKLAYKLDRHYLEKFIKH</sequence>
<dbReference type="Proteomes" id="UP000184520">
    <property type="component" value="Unassembled WGS sequence"/>
</dbReference>
<proteinExistence type="inferred from homology"/>
<dbReference type="InterPro" id="IPR001173">
    <property type="entry name" value="Glyco_trans_2-like"/>
</dbReference>
<dbReference type="InterPro" id="IPR050834">
    <property type="entry name" value="Glycosyltransf_2"/>
</dbReference>
<dbReference type="Pfam" id="PF00535">
    <property type="entry name" value="Glycos_transf_2"/>
    <property type="match status" value="1"/>
</dbReference>
<evidence type="ECO:0000256" key="2">
    <source>
        <dbReference type="ARBA" id="ARBA00022676"/>
    </source>
</evidence>
<reference evidence="7" key="1">
    <citation type="submission" date="2016-11" db="EMBL/GenBank/DDBJ databases">
        <authorList>
            <person name="Varghese N."/>
            <person name="Submissions S."/>
        </authorList>
    </citation>
    <scope>NUCLEOTIDE SEQUENCE [LARGE SCALE GENOMIC DNA]</scope>
    <source>
        <strain evidence="7">CGMCC 1.8995</strain>
    </source>
</reference>
<evidence type="ECO:0000256" key="1">
    <source>
        <dbReference type="ARBA" id="ARBA00006739"/>
    </source>
</evidence>
<keyword evidence="7" id="KW-1185">Reference proteome</keyword>
<evidence type="ECO:0000256" key="4">
    <source>
        <dbReference type="SAM" id="Phobius"/>
    </source>
</evidence>
<evidence type="ECO:0000313" key="7">
    <source>
        <dbReference type="Proteomes" id="UP000184520"/>
    </source>
</evidence>
<dbReference type="OrthoDB" id="9801954at2"/>
<dbReference type="EMBL" id="FQWD01000004">
    <property type="protein sequence ID" value="SHG62983.1"/>
    <property type="molecule type" value="Genomic_DNA"/>
</dbReference>
<dbReference type="AlphaFoldDB" id="A0A1M5LF22"/>
<dbReference type="GO" id="GO:0016757">
    <property type="term" value="F:glycosyltransferase activity"/>
    <property type="evidence" value="ECO:0007669"/>
    <property type="project" value="UniProtKB-KW"/>
</dbReference>
<dbReference type="PANTHER" id="PTHR43685">
    <property type="entry name" value="GLYCOSYLTRANSFERASE"/>
    <property type="match status" value="1"/>
</dbReference>
<evidence type="ECO:0000256" key="3">
    <source>
        <dbReference type="ARBA" id="ARBA00022679"/>
    </source>
</evidence>
<feature type="domain" description="Glycosyltransferase 2-like" evidence="5">
    <location>
        <begin position="22"/>
        <end position="180"/>
    </location>
</feature>
<keyword evidence="3 6" id="KW-0808">Transferase</keyword>
<comment type="similarity">
    <text evidence="1">Belongs to the glycosyltransferase 2 family.</text>
</comment>
<keyword evidence="2" id="KW-0328">Glycosyltransferase</keyword>
<evidence type="ECO:0000259" key="5">
    <source>
        <dbReference type="Pfam" id="PF00535"/>
    </source>
</evidence>
<protein>
    <submittedName>
        <fullName evidence="6">Glycosyl transferase family 2</fullName>
    </submittedName>
</protein>